<evidence type="ECO:0000256" key="3">
    <source>
        <dbReference type="ARBA" id="ARBA00022989"/>
    </source>
</evidence>
<feature type="signal peptide" evidence="8">
    <location>
        <begin position="1"/>
        <end position="24"/>
    </location>
</feature>
<name>A0A6P7HZQ3_9TELE</name>
<keyword evidence="12" id="KW-0675">Receptor</keyword>
<evidence type="ECO:0000313" key="12">
    <source>
        <dbReference type="RefSeq" id="XP_028257681.1"/>
    </source>
</evidence>
<dbReference type="GO" id="GO:0007166">
    <property type="term" value="P:cell surface receptor signaling pathway"/>
    <property type="evidence" value="ECO:0007669"/>
    <property type="project" value="InterPro"/>
</dbReference>
<dbReference type="PANTHER" id="PTHR12011">
    <property type="entry name" value="ADHESION G-PROTEIN COUPLED RECEPTOR"/>
    <property type="match status" value="1"/>
</dbReference>
<dbReference type="InterPro" id="IPR000203">
    <property type="entry name" value="GPS"/>
</dbReference>
<proteinExistence type="predicted"/>
<evidence type="ECO:0000256" key="5">
    <source>
        <dbReference type="ARBA" id="ARBA00023157"/>
    </source>
</evidence>
<protein>
    <submittedName>
        <fullName evidence="12">Adhesion G-protein coupled receptor G1</fullName>
    </submittedName>
</protein>
<dbReference type="Pfam" id="PF00002">
    <property type="entry name" value="7tm_2"/>
    <property type="match status" value="1"/>
</dbReference>
<evidence type="ECO:0000256" key="2">
    <source>
        <dbReference type="ARBA" id="ARBA00022692"/>
    </source>
</evidence>
<feature type="domain" description="G-protein coupled receptors family 2 profile 2" evidence="10">
    <location>
        <begin position="363"/>
        <end position="613"/>
    </location>
</feature>
<feature type="compositionally biased region" description="Polar residues" evidence="6">
    <location>
        <begin position="622"/>
        <end position="637"/>
    </location>
</feature>
<dbReference type="GO" id="GO:0004930">
    <property type="term" value="F:G protein-coupled receptor activity"/>
    <property type="evidence" value="ECO:0007669"/>
    <property type="project" value="InterPro"/>
</dbReference>
<dbReference type="InterPro" id="IPR046338">
    <property type="entry name" value="GAIN_dom_sf"/>
</dbReference>
<keyword evidence="5" id="KW-1015">Disulfide bond</keyword>
<evidence type="ECO:0000256" key="8">
    <source>
        <dbReference type="SAM" id="SignalP"/>
    </source>
</evidence>
<dbReference type="GeneID" id="114433359"/>
<dbReference type="InterPro" id="IPR057244">
    <property type="entry name" value="GAIN_B"/>
</dbReference>
<comment type="subcellular location">
    <subcellularLocation>
        <location evidence="1">Membrane</location>
        <topology evidence="1">Multi-pass membrane protein</topology>
    </subcellularLocation>
</comment>
<evidence type="ECO:0000256" key="6">
    <source>
        <dbReference type="SAM" id="MobiDB-lite"/>
    </source>
</evidence>
<dbReference type="InterPro" id="IPR000832">
    <property type="entry name" value="GPCR_2_secretin-like"/>
</dbReference>
<organism evidence="11 12">
    <name type="scientific">Parambassis ranga</name>
    <name type="common">Indian glassy fish</name>
    <dbReference type="NCBI Taxonomy" id="210632"/>
    <lineage>
        <taxon>Eukaryota</taxon>
        <taxon>Metazoa</taxon>
        <taxon>Chordata</taxon>
        <taxon>Craniata</taxon>
        <taxon>Vertebrata</taxon>
        <taxon>Euteleostomi</taxon>
        <taxon>Actinopterygii</taxon>
        <taxon>Neopterygii</taxon>
        <taxon>Teleostei</taxon>
        <taxon>Neoteleostei</taxon>
        <taxon>Acanthomorphata</taxon>
        <taxon>Ovalentaria</taxon>
        <taxon>Ambassidae</taxon>
        <taxon>Parambassis</taxon>
    </lineage>
</organism>
<evidence type="ECO:0000259" key="10">
    <source>
        <dbReference type="PROSITE" id="PS50261"/>
    </source>
</evidence>
<dbReference type="Gene3D" id="2.60.220.50">
    <property type="match status" value="1"/>
</dbReference>
<dbReference type="CTD" id="9289"/>
<dbReference type="PROSITE" id="PS50261">
    <property type="entry name" value="G_PROTEIN_RECEP_F2_4"/>
    <property type="match status" value="1"/>
</dbReference>
<dbReference type="PROSITE" id="PS50221">
    <property type="entry name" value="GAIN_B"/>
    <property type="match status" value="1"/>
</dbReference>
<feature type="transmembrane region" description="Helical" evidence="7">
    <location>
        <begin position="558"/>
        <end position="580"/>
    </location>
</feature>
<feature type="transmembrane region" description="Helical" evidence="7">
    <location>
        <begin position="470"/>
        <end position="495"/>
    </location>
</feature>
<dbReference type="Proteomes" id="UP000515145">
    <property type="component" value="Chromosome 3"/>
</dbReference>
<sequence>MELRLTDNLKIVFFLIILFSTGSSEHDVDWNFCGRWRHGSGSLQLSINLSTGCKNLSLSANESTLSVSGRITAQCMRSDVITLDKYVPDPKNDTYFCVYWEPLLDQLKLEVGETNLTLCWPANTRESCCTDLSYGANTLKSDYGIFDGAVKTDPLHTPLQTAYNFNTRHTQCAELCALAVQGSNIKNMPKKSETNAEHPCAYKSEVELKDDATRYNVVSPISRGVSSEAATMVHIPPAVKKHPNKSSKVSVTFYQNNSLFQDGYKEVKVIDEVVEITVENEVIVNLSEPIRINFHHDIVLKGHSRRCVSWDTRKDPFLVNWSVVGCETKQIGSKHTECLCNHLTYFAVLVELEPRPVRHLLALTAITSLGCAVSFISCIALIIYLCRKKKRPKEQSMPIHLGLAVSLAFLCLLFFLTGVLANVGEDSVCTWVGPLLHYALLSSFMWMGVEVFHTFWLVQVVFRPSPKTYMWNLVGFVVPAVPVVILVSIGDIYGVREVKPFDDPSNPYRMCWMATNHKALLAHCFTTMTVLAILVSSGFVMLFLVYRKIRHRDEWKQNRVAFFSIWGLSCLFGTTWGLAFLNSEPIADIILFLFCILNSFQGFFLMLRFYMLDWMRKQADGSNLVSTSSGSTKQQMLPTKEKS</sequence>
<keyword evidence="8" id="KW-0732">Signal</keyword>
<feature type="transmembrane region" description="Helical" evidence="7">
    <location>
        <begin position="360"/>
        <end position="386"/>
    </location>
</feature>
<dbReference type="SMART" id="SM00303">
    <property type="entry name" value="GPS"/>
    <property type="match status" value="1"/>
</dbReference>
<dbReference type="InterPro" id="IPR017981">
    <property type="entry name" value="GPCR_2-like_7TM"/>
</dbReference>
<accession>A0A6P7HZQ3</accession>
<evidence type="ECO:0000256" key="4">
    <source>
        <dbReference type="ARBA" id="ARBA00023136"/>
    </source>
</evidence>
<feature type="chain" id="PRO_5027620264" evidence="8">
    <location>
        <begin position="25"/>
        <end position="643"/>
    </location>
</feature>
<keyword evidence="2 7" id="KW-0812">Transmembrane</keyword>
<dbReference type="AlphaFoldDB" id="A0A6P7HZQ3"/>
<gene>
    <name evidence="12" type="primary">adgrg1</name>
</gene>
<dbReference type="PANTHER" id="PTHR12011:SF435">
    <property type="entry name" value="ADHESION G PROTEIN-COUPLED RECEPTOR G1-RELATED"/>
    <property type="match status" value="1"/>
</dbReference>
<feature type="transmembrane region" description="Helical" evidence="7">
    <location>
        <begin position="586"/>
        <end position="607"/>
    </location>
</feature>
<dbReference type="GO" id="GO:0007189">
    <property type="term" value="P:adenylate cyclase-activating G protein-coupled receptor signaling pathway"/>
    <property type="evidence" value="ECO:0007669"/>
    <property type="project" value="TreeGrafter"/>
</dbReference>
<dbReference type="GO" id="GO:0005886">
    <property type="term" value="C:plasma membrane"/>
    <property type="evidence" value="ECO:0007669"/>
    <property type="project" value="TreeGrafter"/>
</dbReference>
<keyword evidence="11" id="KW-1185">Reference proteome</keyword>
<feature type="region of interest" description="Disordered" evidence="6">
    <location>
        <begin position="622"/>
        <end position="643"/>
    </location>
</feature>
<reference evidence="12" key="1">
    <citation type="submission" date="2025-08" db="UniProtKB">
        <authorList>
            <consortium name="RefSeq"/>
        </authorList>
    </citation>
    <scope>IDENTIFICATION</scope>
</reference>
<evidence type="ECO:0000256" key="1">
    <source>
        <dbReference type="ARBA" id="ARBA00004141"/>
    </source>
</evidence>
<dbReference type="FunFam" id="1.20.1070.10:FF:000493">
    <property type="entry name" value="Adhesion G protein-coupled receptor G1"/>
    <property type="match status" value="1"/>
</dbReference>
<keyword evidence="3 7" id="KW-1133">Transmembrane helix</keyword>
<feature type="domain" description="GAIN-B" evidence="9">
    <location>
        <begin position="212"/>
        <end position="356"/>
    </location>
</feature>
<dbReference type="Gene3D" id="1.20.1070.10">
    <property type="entry name" value="Rhodopsin 7-helix transmembrane proteins"/>
    <property type="match status" value="1"/>
</dbReference>
<dbReference type="OrthoDB" id="8951579at2759"/>
<evidence type="ECO:0000313" key="11">
    <source>
        <dbReference type="Proteomes" id="UP000515145"/>
    </source>
</evidence>
<evidence type="ECO:0000259" key="9">
    <source>
        <dbReference type="PROSITE" id="PS50221"/>
    </source>
</evidence>
<dbReference type="Pfam" id="PF01825">
    <property type="entry name" value="GPS"/>
    <property type="match status" value="1"/>
</dbReference>
<feature type="transmembrane region" description="Helical" evidence="7">
    <location>
        <begin position="520"/>
        <end position="546"/>
    </location>
</feature>
<feature type="transmembrane region" description="Helical" evidence="7">
    <location>
        <begin position="435"/>
        <end position="458"/>
    </location>
</feature>
<dbReference type="RefSeq" id="XP_028257681.1">
    <property type="nucleotide sequence ID" value="XM_028401880.1"/>
</dbReference>
<keyword evidence="4 7" id="KW-0472">Membrane</keyword>
<dbReference type="InParanoid" id="A0A6P7HZQ3"/>
<feature type="transmembrane region" description="Helical" evidence="7">
    <location>
        <begin position="398"/>
        <end position="423"/>
    </location>
</feature>
<evidence type="ECO:0000256" key="7">
    <source>
        <dbReference type="SAM" id="Phobius"/>
    </source>
</evidence>